<dbReference type="Proteomes" id="UP000031668">
    <property type="component" value="Unassembled WGS sequence"/>
</dbReference>
<protein>
    <submittedName>
        <fullName evidence="2">Uncharacterized protein</fullName>
    </submittedName>
</protein>
<dbReference type="EMBL" id="JWZT01003130">
    <property type="protein sequence ID" value="KII67592.1"/>
    <property type="molecule type" value="Genomic_DNA"/>
</dbReference>
<keyword evidence="1" id="KW-0175">Coiled coil</keyword>
<evidence type="ECO:0000256" key="1">
    <source>
        <dbReference type="SAM" id="Coils"/>
    </source>
</evidence>
<name>A0A0C2N142_THEKT</name>
<proteinExistence type="predicted"/>
<comment type="caution">
    <text evidence="2">The sequence shown here is derived from an EMBL/GenBank/DDBJ whole genome shotgun (WGS) entry which is preliminary data.</text>
</comment>
<feature type="coiled-coil region" evidence="1">
    <location>
        <begin position="52"/>
        <end position="100"/>
    </location>
</feature>
<sequence>MRQEELKSILGNTLEIVQEFTESIVGIYSEIDKNILLLPSSLATKQKIEIPFEKFQAEFSSLEEELKECYQKASNTYFDIDQLNEQLKLYRDDLSILLVKLRLAGKISFD</sequence>
<keyword evidence="3" id="KW-1185">Reference proteome</keyword>
<dbReference type="AlphaFoldDB" id="A0A0C2N142"/>
<gene>
    <name evidence="2" type="ORF">RF11_14326</name>
</gene>
<evidence type="ECO:0000313" key="2">
    <source>
        <dbReference type="EMBL" id="KII67592.1"/>
    </source>
</evidence>
<organism evidence="2 3">
    <name type="scientific">Thelohanellus kitauei</name>
    <name type="common">Myxosporean</name>
    <dbReference type="NCBI Taxonomy" id="669202"/>
    <lineage>
        <taxon>Eukaryota</taxon>
        <taxon>Metazoa</taxon>
        <taxon>Cnidaria</taxon>
        <taxon>Myxozoa</taxon>
        <taxon>Myxosporea</taxon>
        <taxon>Bivalvulida</taxon>
        <taxon>Platysporina</taxon>
        <taxon>Myxobolidae</taxon>
        <taxon>Thelohanellus</taxon>
    </lineage>
</organism>
<accession>A0A0C2N142</accession>
<reference evidence="2 3" key="1">
    <citation type="journal article" date="2014" name="Genome Biol. Evol.">
        <title>The genome of the myxosporean Thelohanellus kitauei shows adaptations to nutrient acquisition within its fish host.</title>
        <authorList>
            <person name="Yang Y."/>
            <person name="Xiong J."/>
            <person name="Zhou Z."/>
            <person name="Huo F."/>
            <person name="Miao W."/>
            <person name="Ran C."/>
            <person name="Liu Y."/>
            <person name="Zhang J."/>
            <person name="Feng J."/>
            <person name="Wang M."/>
            <person name="Wang M."/>
            <person name="Wang L."/>
            <person name="Yao B."/>
        </authorList>
    </citation>
    <scope>NUCLEOTIDE SEQUENCE [LARGE SCALE GENOMIC DNA]</scope>
    <source>
        <strain evidence="2">Wuqing</strain>
    </source>
</reference>
<evidence type="ECO:0000313" key="3">
    <source>
        <dbReference type="Proteomes" id="UP000031668"/>
    </source>
</evidence>